<feature type="region of interest" description="Disordered" evidence="2">
    <location>
        <begin position="1"/>
        <end position="22"/>
    </location>
</feature>
<dbReference type="EMBL" id="VJMJ01000128">
    <property type="protein sequence ID" value="KAF0732825.1"/>
    <property type="molecule type" value="Genomic_DNA"/>
</dbReference>
<evidence type="ECO:0000256" key="1">
    <source>
        <dbReference type="SAM" id="Coils"/>
    </source>
</evidence>
<evidence type="ECO:0000256" key="2">
    <source>
        <dbReference type="SAM" id="MobiDB-lite"/>
    </source>
</evidence>
<proteinExistence type="predicted"/>
<evidence type="ECO:0000313" key="4">
    <source>
        <dbReference type="Proteomes" id="UP000481153"/>
    </source>
</evidence>
<comment type="caution">
    <text evidence="3">The sequence shown here is derived from an EMBL/GenBank/DDBJ whole genome shotgun (WGS) entry which is preliminary data.</text>
</comment>
<organism evidence="3 4">
    <name type="scientific">Aphanomyces euteiches</name>
    <dbReference type="NCBI Taxonomy" id="100861"/>
    <lineage>
        <taxon>Eukaryota</taxon>
        <taxon>Sar</taxon>
        <taxon>Stramenopiles</taxon>
        <taxon>Oomycota</taxon>
        <taxon>Saprolegniomycetes</taxon>
        <taxon>Saprolegniales</taxon>
        <taxon>Verrucalvaceae</taxon>
        <taxon>Aphanomyces</taxon>
    </lineage>
</organism>
<sequence length="666" mass="78067">MNSNPSGVGGVGTPDPSNASRNGQYDYLLQQIVQLNTDLHKTVAMSQSLKAERDSLHELTERLKQDVIRSEEKCDKMQEVLMTETEFKVQSDRKHEQLVHKWKQQLEAKAKEFELLQRNLAPPKDLDQLRLAIQDEVEMPHRQRVQSLQLEIDKYREMFYNVRREYEILKTEHEQTIVNHGNELESTMATHEILINDLKRRVDAAEERAEATHMVEKVRRLEQDKDNFLLENHKLRHELEQVRQAKLDQFQRHEVEMTKTATQLAEMLAMKTNVDLELKAAQRQMQRTKEDNERLLGTIDGKEKKLREALDETMRLREQVKQKDLLLVDNHAVHTAKLRDLRAELDNDKMHFKEKQLEWMDQVSTLQASMQQMEASFQKREKEWQMDQARFQSLQAQDAMHAKDTIAALETKLAEKIAELNAAQEALDDHTQRTTQALEQEQLKVHRLQGEKESLTAKLTTMQELVTKLKTENMTWRNQHKEMEQEYRVLQAKHRDAMQAQQESQSVVDQYKAKMQYLEDDLTKLTDVRTSEKEEFDRATTLLRRQMDEMTAAAQSTQQTLKDELKQSVDKLSKALAKAERKRDAYKEKCFQVHGRFKAALQAKEAVESQLNQVKEQHHVEVQHLLTQWSHLEEAKTTAMVGKALDPELNSFLAEVDQYTQARLDR</sequence>
<feature type="coiled-coil region" evidence="1">
    <location>
        <begin position="399"/>
        <end position="617"/>
    </location>
</feature>
<accession>A0A6G0WYY4</accession>
<feature type="coiled-coil region" evidence="1">
    <location>
        <begin position="188"/>
        <end position="245"/>
    </location>
</feature>
<protein>
    <submittedName>
        <fullName evidence="3">Uncharacterized protein</fullName>
    </submittedName>
</protein>
<name>A0A6G0WYY4_9STRA</name>
<evidence type="ECO:0000313" key="3">
    <source>
        <dbReference type="EMBL" id="KAF0732825.1"/>
    </source>
</evidence>
<keyword evidence="4" id="KW-1185">Reference proteome</keyword>
<dbReference type="VEuPathDB" id="FungiDB:AeMF1_001352"/>
<keyword evidence="1" id="KW-0175">Coiled coil</keyword>
<reference evidence="3 4" key="1">
    <citation type="submission" date="2019-07" db="EMBL/GenBank/DDBJ databases">
        <title>Genomics analysis of Aphanomyces spp. identifies a new class of oomycete effector associated with host adaptation.</title>
        <authorList>
            <person name="Gaulin E."/>
        </authorList>
    </citation>
    <scope>NUCLEOTIDE SEQUENCE [LARGE SCALE GENOMIC DNA]</scope>
    <source>
        <strain evidence="3 4">ATCC 201684</strain>
    </source>
</reference>
<gene>
    <name evidence="3" type="ORF">Ae201684_010154</name>
</gene>
<feature type="coiled-coil region" evidence="1">
    <location>
        <begin position="46"/>
        <end position="119"/>
    </location>
</feature>
<feature type="coiled-coil region" evidence="1">
    <location>
        <begin position="271"/>
        <end position="323"/>
    </location>
</feature>
<dbReference type="AlphaFoldDB" id="A0A6G0WYY4"/>
<dbReference type="Proteomes" id="UP000481153">
    <property type="component" value="Unassembled WGS sequence"/>
</dbReference>